<organism evidence="2 3">
    <name type="scientific">Streptomyces halobius</name>
    <dbReference type="NCBI Taxonomy" id="2879846"/>
    <lineage>
        <taxon>Bacteria</taxon>
        <taxon>Bacillati</taxon>
        <taxon>Actinomycetota</taxon>
        <taxon>Actinomycetes</taxon>
        <taxon>Kitasatosporales</taxon>
        <taxon>Streptomycetaceae</taxon>
        <taxon>Streptomyces</taxon>
    </lineage>
</organism>
<keyword evidence="2" id="KW-0489">Methyltransferase</keyword>
<dbReference type="EMBL" id="CP086322">
    <property type="protein sequence ID" value="UQA92343.1"/>
    <property type="molecule type" value="Genomic_DNA"/>
</dbReference>
<feature type="domain" description="Methyltransferase" evidence="1">
    <location>
        <begin position="237"/>
        <end position="327"/>
    </location>
</feature>
<proteinExistence type="predicted"/>
<dbReference type="InterPro" id="IPR029063">
    <property type="entry name" value="SAM-dependent_MTases_sf"/>
</dbReference>
<dbReference type="GO" id="GO:0008168">
    <property type="term" value="F:methyltransferase activity"/>
    <property type="evidence" value="ECO:0007669"/>
    <property type="project" value="UniProtKB-KW"/>
</dbReference>
<reference evidence="2" key="1">
    <citation type="submission" date="2021-10" db="EMBL/GenBank/DDBJ databases">
        <title>Streptomyces nigrumlapis sp.nov.,an antimicrobial producing actinobacterium isolated from Black Gobi rocks.</title>
        <authorList>
            <person name="Wen Y."/>
            <person name="Zhang W."/>
            <person name="Liu X.G."/>
        </authorList>
    </citation>
    <scope>NUCLEOTIDE SEQUENCE</scope>
    <source>
        <strain evidence="2">ST13-2-2</strain>
    </source>
</reference>
<evidence type="ECO:0000259" key="1">
    <source>
        <dbReference type="Pfam" id="PF13649"/>
    </source>
</evidence>
<name>A0ABY4M4Z7_9ACTN</name>
<dbReference type="GO" id="GO:0032259">
    <property type="term" value="P:methylation"/>
    <property type="evidence" value="ECO:0007669"/>
    <property type="project" value="UniProtKB-KW"/>
</dbReference>
<gene>
    <name evidence="2" type="ORF">K9S39_11275</name>
</gene>
<evidence type="ECO:0000313" key="3">
    <source>
        <dbReference type="Proteomes" id="UP000830115"/>
    </source>
</evidence>
<sequence length="490" mass="54273">MDTLRPMSAIDSTERIEDVVAKVVQECQNGLPSRVLSLVAEVPWNELNERIMHYADCTEAPYSCRATGIDIWVARAIVTVEWLAGTVLVCGHRMGPPVLADHDHKVLPSDGAAEVWRQADRLMELVSGVSTEEPGRIEGLLKHDSWLVATLASDVLNRMGIPAVPQFVRDHEPHLEPNGPAATSVRPVDGRFTETWESRISVDEYALFEATHPAYAVQMVELGRMVRTHSRQRADSILDVGSGPGLPTVMLAEMFPDADIDAVEPSAAAFPHLLRNTSRHRITAHNSGIVQFSGRDDYPLTVSVGASHHLDTRMFLRGMKRHTAQGGLIIVADEMIGKFTSADERSRIIADHHLAYIEQTLAHICEEDLPPAEQRRLRAIRDVDRRAPGALHELLDEVRRDRVFYRGDDSPWHRVRFTVLELEALVAGIDYDVERKTYPENFLALAEDEGLEVIAHKRVHATLGTSDLDAGTHVVALRNGCSSDAATGPS</sequence>
<keyword evidence="2" id="KW-0808">Transferase</keyword>
<keyword evidence="3" id="KW-1185">Reference proteome</keyword>
<accession>A0ABY4M4Z7</accession>
<evidence type="ECO:0000313" key="2">
    <source>
        <dbReference type="EMBL" id="UQA92343.1"/>
    </source>
</evidence>
<dbReference type="RefSeq" id="WP_248863205.1">
    <property type="nucleotide sequence ID" value="NZ_CP086322.1"/>
</dbReference>
<dbReference type="Gene3D" id="3.40.50.150">
    <property type="entry name" value="Vaccinia Virus protein VP39"/>
    <property type="match status" value="1"/>
</dbReference>
<dbReference type="Pfam" id="PF13649">
    <property type="entry name" value="Methyltransf_25"/>
    <property type="match status" value="1"/>
</dbReference>
<dbReference type="Proteomes" id="UP000830115">
    <property type="component" value="Chromosome"/>
</dbReference>
<dbReference type="SUPFAM" id="SSF53335">
    <property type="entry name" value="S-adenosyl-L-methionine-dependent methyltransferases"/>
    <property type="match status" value="1"/>
</dbReference>
<dbReference type="CDD" id="cd02440">
    <property type="entry name" value="AdoMet_MTases"/>
    <property type="match status" value="1"/>
</dbReference>
<dbReference type="InterPro" id="IPR041698">
    <property type="entry name" value="Methyltransf_25"/>
</dbReference>
<protein>
    <submittedName>
        <fullName evidence="2">Class I SAM-dependent methyltransferase</fullName>
    </submittedName>
</protein>